<feature type="compositionally biased region" description="Basic and acidic residues" evidence="2">
    <location>
        <begin position="255"/>
        <end position="272"/>
    </location>
</feature>
<organism evidence="3 4">
    <name type="scientific">Intoshia linei</name>
    <dbReference type="NCBI Taxonomy" id="1819745"/>
    <lineage>
        <taxon>Eukaryota</taxon>
        <taxon>Metazoa</taxon>
        <taxon>Spiralia</taxon>
        <taxon>Lophotrochozoa</taxon>
        <taxon>Mesozoa</taxon>
        <taxon>Orthonectida</taxon>
        <taxon>Rhopaluridae</taxon>
        <taxon>Intoshia</taxon>
    </lineage>
</organism>
<feature type="compositionally biased region" description="Basic and acidic residues" evidence="2">
    <location>
        <begin position="279"/>
        <end position="297"/>
    </location>
</feature>
<sequence length="342" mass="39882">MHLFVSKPKDDKDIFLKLATKINECHKDALLSKKIMDKKMKEDKDILNSNKKFIDNLTAFLKESSQNTTSDNEEIIEEIQNLLNPKKQKTTNNEETTNHIDQYIMEITKLKTKISERNKLLSTYVKFSKEILYLEKKGKENDPKMSKKKKDRDTTRKELSETSDVLVVDMKNAIIAHTSFIRSLIKFSVHHICEQEQANQEISEKIMTMSKERETKLIEKVTEEYDRYEEQYNQTKDEFIDKDVVAATLKANKKVKPETKTSDSGHEKKVENDVTNESINDKKDENVKKEEKVESEKSPSVSSKKAENEQENNKDENKKDDPDKPEKSDHNAKDKEITQTEN</sequence>
<proteinExistence type="predicted"/>
<protein>
    <submittedName>
        <fullName evidence="3">Uncharacterized protein</fullName>
    </submittedName>
</protein>
<dbReference type="Gene3D" id="1.20.1270.60">
    <property type="entry name" value="Arfaptin homology (AH) domain/BAR domain"/>
    <property type="match status" value="1"/>
</dbReference>
<evidence type="ECO:0000256" key="1">
    <source>
        <dbReference type="SAM" id="Coils"/>
    </source>
</evidence>
<accession>A0A177BAH5</accession>
<gene>
    <name evidence="3" type="ORF">A3Q56_01588</name>
</gene>
<dbReference type="InterPro" id="IPR027267">
    <property type="entry name" value="AH/BAR_dom_sf"/>
</dbReference>
<feature type="region of interest" description="Disordered" evidence="2">
    <location>
        <begin position="254"/>
        <end position="342"/>
    </location>
</feature>
<feature type="compositionally biased region" description="Basic and acidic residues" evidence="2">
    <location>
        <begin position="304"/>
        <end position="342"/>
    </location>
</feature>
<evidence type="ECO:0000313" key="4">
    <source>
        <dbReference type="Proteomes" id="UP000078046"/>
    </source>
</evidence>
<dbReference type="EMBL" id="LWCA01000125">
    <property type="protein sequence ID" value="OAF70652.1"/>
    <property type="molecule type" value="Genomic_DNA"/>
</dbReference>
<name>A0A177BAH5_9BILA</name>
<evidence type="ECO:0000313" key="3">
    <source>
        <dbReference type="EMBL" id="OAF70652.1"/>
    </source>
</evidence>
<dbReference type="AlphaFoldDB" id="A0A177BAH5"/>
<keyword evidence="1" id="KW-0175">Coiled coil</keyword>
<dbReference type="Proteomes" id="UP000078046">
    <property type="component" value="Unassembled WGS sequence"/>
</dbReference>
<feature type="coiled-coil region" evidence="1">
    <location>
        <begin position="211"/>
        <end position="238"/>
    </location>
</feature>
<keyword evidence="4" id="KW-1185">Reference proteome</keyword>
<feature type="region of interest" description="Disordered" evidence="2">
    <location>
        <begin position="139"/>
        <end position="159"/>
    </location>
</feature>
<comment type="caution">
    <text evidence="3">The sequence shown here is derived from an EMBL/GenBank/DDBJ whole genome shotgun (WGS) entry which is preliminary data.</text>
</comment>
<evidence type="ECO:0000256" key="2">
    <source>
        <dbReference type="SAM" id="MobiDB-lite"/>
    </source>
</evidence>
<reference evidence="3 4" key="1">
    <citation type="submission" date="2016-04" db="EMBL/GenBank/DDBJ databases">
        <title>The genome of Intoshia linei affirms orthonectids as highly simplified spiralians.</title>
        <authorList>
            <person name="Mikhailov K.V."/>
            <person name="Slusarev G.S."/>
            <person name="Nikitin M.A."/>
            <person name="Logacheva M.D."/>
            <person name="Penin A."/>
            <person name="Aleoshin V."/>
            <person name="Panchin Y.V."/>
        </authorList>
    </citation>
    <scope>NUCLEOTIDE SEQUENCE [LARGE SCALE GENOMIC DNA]</scope>
    <source>
        <strain evidence="3">Intl2013</strain>
        <tissue evidence="3">Whole animal</tissue>
    </source>
</reference>